<dbReference type="Pfam" id="PF04828">
    <property type="entry name" value="GFA"/>
    <property type="match status" value="1"/>
</dbReference>
<dbReference type="SUPFAM" id="SSF51316">
    <property type="entry name" value="Mss4-like"/>
    <property type="match status" value="1"/>
</dbReference>
<dbReference type="PANTHER" id="PTHR33337:SF40">
    <property type="entry name" value="CENP-V_GFA DOMAIN-CONTAINING PROTEIN-RELATED"/>
    <property type="match status" value="1"/>
</dbReference>
<accession>A0A1I5EQI6</accession>
<evidence type="ECO:0000256" key="4">
    <source>
        <dbReference type="ARBA" id="ARBA00023239"/>
    </source>
</evidence>
<keyword evidence="4" id="KW-0456">Lyase</keyword>
<gene>
    <name evidence="6" type="ORF">SAMN04488056_103295</name>
</gene>
<reference evidence="6 7" key="1">
    <citation type="submission" date="2016-10" db="EMBL/GenBank/DDBJ databases">
        <authorList>
            <person name="de Groot N.N."/>
        </authorList>
    </citation>
    <scope>NUCLEOTIDE SEQUENCE [LARGE SCALE GENOMIC DNA]</scope>
    <source>
        <strain evidence="6 7">CGMCC 1.9157</strain>
    </source>
</reference>
<protein>
    <submittedName>
        <fullName evidence="6">Uncharacterized conserved protein</fullName>
    </submittedName>
</protein>
<evidence type="ECO:0000256" key="2">
    <source>
        <dbReference type="ARBA" id="ARBA00022723"/>
    </source>
</evidence>
<dbReference type="AlphaFoldDB" id="A0A1I5EQI6"/>
<keyword evidence="7" id="KW-1185">Reference proteome</keyword>
<evidence type="ECO:0000256" key="1">
    <source>
        <dbReference type="ARBA" id="ARBA00005495"/>
    </source>
</evidence>
<proteinExistence type="inferred from homology"/>
<dbReference type="InterPro" id="IPR006913">
    <property type="entry name" value="CENP-V/GFA"/>
</dbReference>
<evidence type="ECO:0000259" key="5">
    <source>
        <dbReference type="PROSITE" id="PS51891"/>
    </source>
</evidence>
<dbReference type="GO" id="GO:0046872">
    <property type="term" value="F:metal ion binding"/>
    <property type="evidence" value="ECO:0007669"/>
    <property type="project" value="UniProtKB-KW"/>
</dbReference>
<evidence type="ECO:0000256" key="3">
    <source>
        <dbReference type="ARBA" id="ARBA00022833"/>
    </source>
</evidence>
<dbReference type="GO" id="GO:0016846">
    <property type="term" value="F:carbon-sulfur lyase activity"/>
    <property type="evidence" value="ECO:0007669"/>
    <property type="project" value="InterPro"/>
</dbReference>
<feature type="domain" description="CENP-V/GFA" evidence="5">
    <location>
        <begin position="10"/>
        <end position="133"/>
    </location>
</feature>
<dbReference type="PANTHER" id="PTHR33337">
    <property type="entry name" value="GFA DOMAIN-CONTAINING PROTEIN"/>
    <property type="match status" value="1"/>
</dbReference>
<dbReference type="OrthoDB" id="9807246at2"/>
<dbReference type="InterPro" id="IPR011057">
    <property type="entry name" value="Mss4-like_sf"/>
</dbReference>
<name>A0A1I5EQI6_9HYPH</name>
<evidence type="ECO:0000313" key="6">
    <source>
        <dbReference type="EMBL" id="SFO13636.1"/>
    </source>
</evidence>
<dbReference type="Proteomes" id="UP000199236">
    <property type="component" value="Unassembled WGS sequence"/>
</dbReference>
<dbReference type="Gene3D" id="3.90.1590.10">
    <property type="entry name" value="glutathione-dependent formaldehyde- activating enzyme (gfa)"/>
    <property type="match status" value="1"/>
</dbReference>
<dbReference type="PROSITE" id="PS51891">
    <property type="entry name" value="CENP_V_GFA"/>
    <property type="match status" value="1"/>
</dbReference>
<keyword evidence="3" id="KW-0862">Zinc</keyword>
<dbReference type="RefSeq" id="WP_090070966.1">
    <property type="nucleotide sequence ID" value="NZ_FOVR01000003.1"/>
</dbReference>
<dbReference type="STRING" id="655353.SAMN04488056_103295"/>
<dbReference type="EMBL" id="FOVR01000003">
    <property type="protein sequence ID" value="SFO13636.1"/>
    <property type="molecule type" value="Genomic_DNA"/>
</dbReference>
<comment type="similarity">
    <text evidence="1">Belongs to the Gfa family.</text>
</comment>
<sequence>MTQDAHKQRYEGRCLCGSVSFVIEAVFDGFFLCHCSHCRKGSGSAHASNLFSSTATLTWLSGEELVSHYQIPNSRHARNFCKQCGSPLPRIVRAKDDEAETDGGLVVPAGCLDTPLPLLPTAHIFTGSRADWDHELETIPQFEDFPR</sequence>
<keyword evidence="2" id="KW-0479">Metal-binding</keyword>
<evidence type="ECO:0000313" key="7">
    <source>
        <dbReference type="Proteomes" id="UP000199236"/>
    </source>
</evidence>
<organism evidence="6 7">
    <name type="scientific">Cohaesibacter marisflavi</name>
    <dbReference type="NCBI Taxonomy" id="655353"/>
    <lineage>
        <taxon>Bacteria</taxon>
        <taxon>Pseudomonadati</taxon>
        <taxon>Pseudomonadota</taxon>
        <taxon>Alphaproteobacteria</taxon>
        <taxon>Hyphomicrobiales</taxon>
        <taxon>Cohaesibacteraceae</taxon>
    </lineage>
</organism>